<evidence type="ECO:0000313" key="6">
    <source>
        <dbReference type="Proteomes" id="UP000054363"/>
    </source>
</evidence>
<organism evidence="5 6">
    <name type="scientific">Pseudidiomarina salinarum</name>
    <dbReference type="NCBI Taxonomy" id="435908"/>
    <lineage>
        <taxon>Bacteria</taxon>
        <taxon>Pseudomonadati</taxon>
        <taxon>Pseudomonadota</taxon>
        <taxon>Gammaproteobacteria</taxon>
        <taxon>Alteromonadales</taxon>
        <taxon>Idiomarinaceae</taxon>
        <taxon>Pseudidiomarina</taxon>
    </lineage>
</organism>
<dbReference type="EMBL" id="JPER01000001">
    <property type="protein sequence ID" value="KFZ32045.1"/>
    <property type="molecule type" value="Genomic_DNA"/>
</dbReference>
<proteinExistence type="predicted"/>
<dbReference type="AlphaFoldDB" id="A0A094IWI3"/>
<dbReference type="OrthoDB" id="9768696at2"/>
<accession>A0A094IWI3</accession>
<dbReference type="eggNOG" id="COG1984">
    <property type="taxonomic scope" value="Bacteria"/>
</dbReference>
<evidence type="ECO:0000256" key="2">
    <source>
        <dbReference type="ARBA" id="ARBA00022801"/>
    </source>
</evidence>
<reference evidence="5 6" key="1">
    <citation type="submission" date="2014-06" db="EMBL/GenBank/DDBJ databases">
        <title>The draft genome sequence of Idiomarina salinarum ISL-52.</title>
        <authorList>
            <person name="Du J."/>
            <person name="Shao Z."/>
        </authorList>
    </citation>
    <scope>NUCLEOTIDE SEQUENCE [LARGE SCALE GENOMIC DNA]</scope>
    <source>
        <strain evidence="5 6">ISL-52</strain>
    </source>
</reference>
<dbReference type="SUPFAM" id="SSF50891">
    <property type="entry name" value="Cyclophilin-like"/>
    <property type="match status" value="1"/>
</dbReference>
<keyword evidence="1" id="KW-0547">Nucleotide-binding</keyword>
<protein>
    <recommendedName>
        <fullName evidence="4">Carboxyltransferase domain-containing protein</fullName>
    </recommendedName>
</protein>
<dbReference type="PANTHER" id="PTHR43309">
    <property type="entry name" value="5-OXOPROLINASE SUBUNIT C"/>
    <property type="match status" value="1"/>
</dbReference>
<dbReference type="InterPro" id="IPR003778">
    <property type="entry name" value="CT_A_B"/>
</dbReference>
<dbReference type="Pfam" id="PF02626">
    <property type="entry name" value="CT_A_B"/>
    <property type="match status" value="1"/>
</dbReference>
<evidence type="ECO:0000259" key="4">
    <source>
        <dbReference type="SMART" id="SM00797"/>
    </source>
</evidence>
<keyword evidence="6" id="KW-1185">Reference proteome</keyword>
<sequence length="318" mass="34489">MVTDILQIQQPGLLATLQDFGRYGYLAQGITTGGPVDEHAFLWANRLLGNHYNAAQIEITVGGFSALMKARTQLVITGAWVEIRLNGKAQPNWQVLAVNAGDRLEVNPAKQGLRAYLAVTGGFKAPLVKGSVATVQRDGLGGLQGTGKPLAAGDTVAGIALKGDQEFLPRRPQSRFITMPGKSSLQLEVVAVAQADQFSAAAREQFSRQHFEMTTAQDRMGARLKAAKPISWEGPQLISEPLPVGAIQIPPDGQPIIMLNDRQTLGGYPKIGVLSWRSRSLLAQAVAGTQLQFKWMDLLDAQRQQRSAYCFFNVLTSR</sequence>
<dbReference type="PANTHER" id="PTHR43309:SF4">
    <property type="entry name" value="CARBOXYLTRANSFERASE DOMAIN-CONTAINING PROTEIN"/>
    <property type="match status" value="1"/>
</dbReference>
<dbReference type="GO" id="GO:0016787">
    <property type="term" value="F:hydrolase activity"/>
    <property type="evidence" value="ECO:0007669"/>
    <property type="project" value="UniProtKB-KW"/>
</dbReference>
<keyword evidence="3" id="KW-0067">ATP-binding</keyword>
<evidence type="ECO:0000256" key="3">
    <source>
        <dbReference type="ARBA" id="ARBA00022840"/>
    </source>
</evidence>
<dbReference type="InterPro" id="IPR052708">
    <property type="entry name" value="PxpC"/>
</dbReference>
<dbReference type="Proteomes" id="UP000054363">
    <property type="component" value="Unassembled WGS sequence"/>
</dbReference>
<dbReference type="SMART" id="SM00797">
    <property type="entry name" value="AHS2"/>
    <property type="match status" value="1"/>
</dbReference>
<dbReference type="Gene3D" id="2.40.100.10">
    <property type="entry name" value="Cyclophilin-like"/>
    <property type="match status" value="1"/>
</dbReference>
<dbReference type="STRING" id="435908.IDSA_05065"/>
<feature type="domain" description="Carboxyltransferase" evidence="4">
    <location>
        <begin position="27"/>
        <end position="312"/>
    </location>
</feature>
<dbReference type="GO" id="GO:0005524">
    <property type="term" value="F:ATP binding"/>
    <property type="evidence" value="ECO:0007669"/>
    <property type="project" value="UniProtKB-KW"/>
</dbReference>
<gene>
    <name evidence="5" type="ORF">IDSA_05065</name>
</gene>
<comment type="caution">
    <text evidence="5">The sequence shown here is derived from an EMBL/GenBank/DDBJ whole genome shotgun (WGS) entry which is preliminary data.</text>
</comment>
<dbReference type="InterPro" id="IPR029000">
    <property type="entry name" value="Cyclophilin-like_dom_sf"/>
</dbReference>
<keyword evidence="2" id="KW-0378">Hydrolase</keyword>
<evidence type="ECO:0000256" key="1">
    <source>
        <dbReference type="ARBA" id="ARBA00022741"/>
    </source>
</evidence>
<name>A0A094IWI3_9GAMM</name>
<evidence type="ECO:0000313" key="5">
    <source>
        <dbReference type="EMBL" id="KFZ32045.1"/>
    </source>
</evidence>